<keyword evidence="2" id="KW-1185">Reference proteome</keyword>
<dbReference type="EMBL" id="AOCK01000009">
    <property type="protein sequence ID" value="EMQ97539.1"/>
    <property type="molecule type" value="Genomic_DNA"/>
</dbReference>
<dbReference type="AlphaFoldDB" id="M7N6Z2"/>
<comment type="caution">
    <text evidence="1">The sequence shown here is derived from an EMBL/GenBank/DDBJ whole genome shotgun (WGS) entry which is preliminary data.</text>
</comment>
<protein>
    <submittedName>
        <fullName evidence="1">Uncharacterized protein</fullName>
    </submittedName>
</protein>
<name>M7N6Z2_9MICC</name>
<proteinExistence type="predicted"/>
<dbReference type="STRING" id="1276920.ADIAG_02919"/>
<sequence length="76" mass="7698">MDFSVATGFYGDLAAALPQQADTLTLVVTALYPSATPVGEFSGSPAPPTVFSVADNGTANSVPRTAVHPIVTSAFL</sequence>
<reference evidence="1 2" key="1">
    <citation type="journal article" date="2013" name="Genome Announc.">
        <title>Draft Genome Sequence of Arthrobacter gangotriensis Strain Lz1yT, Isolated from a Penguin Rookery Soil Sample Collected in Antarctica, near the Indian Station Dakshin Gangotri.</title>
        <authorList>
            <person name="Shivaji S."/>
            <person name="Ara S."/>
            <person name="Bandi S."/>
            <person name="Singh A."/>
            <person name="Kumar Pinnaka A."/>
        </authorList>
    </citation>
    <scope>NUCLEOTIDE SEQUENCE [LARGE SCALE GENOMIC DNA]</scope>
    <source>
        <strain evidence="1 2">Lz1y</strain>
    </source>
</reference>
<evidence type="ECO:0000313" key="1">
    <source>
        <dbReference type="EMBL" id="EMQ97539.1"/>
    </source>
</evidence>
<organism evidence="1 2">
    <name type="scientific">Paeniglutamicibacter gangotriensis Lz1y</name>
    <dbReference type="NCBI Taxonomy" id="1276920"/>
    <lineage>
        <taxon>Bacteria</taxon>
        <taxon>Bacillati</taxon>
        <taxon>Actinomycetota</taxon>
        <taxon>Actinomycetes</taxon>
        <taxon>Micrococcales</taxon>
        <taxon>Micrococcaceae</taxon>
        <taxon>Paeniglutamicibacter</taxon>
    </lineage>
</organism>
<accession>M7N6Z2</accession>
<evidence type="ECO:0000313" key="2">
    <source>
        <dbReference type="Proteomes" id="UP000012015"/>
    </source>
</evidence>
<gene>
    <name evidence="1" type="ORF">ADIAG_02919</name>
</gene>
<dbReference type="Proteomes" id="UP000012015">
    <property type="component" value="Unassembled WGS sequence"/>
</dbReference>